<organism evidence="5 19">
    <name type="scientific">Zooshikella ganghwensis</name>
    <dbReference type="NCBI Taxonomy" id="202772"/>
    <lineage>
        <taxon>Bacteria</taxon>
        <taxon>Pseudomonadati</taxon>
        <taxon>Pseudomonadota</taxon>
        <taxon>Gammaproteobacteria</taxon>
        <taxon>Oceanospirillales</taxon>
        <taxon>Zooshikellaceae</taxon>
        <taxon>Zooshikella</taxon>
    </lineage>
</organism>
<reference evidence="5 19" key="1">
    <citation type="submission" date="2017-04" db="EMBL/GenBank/DDBJ databases">
        <title>Draft genome sequence of Zooshikella ganghwensis VG4 isolated from Red Sea sediments.</title>
        <authorList>
            <person name="Rehman Z."/>
            <person name="Alam I."/>
            <person name="Kamau A."/>
            <person name="Bajic V."/>
            <person name="Leiknes T."/>
        </authorList>
    </citation>
    <scope>NUCLEOTIDE SEQUENCE [LARGE SCALE GENOMIC DNA]</scope>
    <source>
        <strain evidence="5 19">VG4</strain>
    </source>
</reference>
<dbReference type="EMBL" id="NDXW01000003">
    <property type="protein sequence ID" value="RDH41789.1"/>
    <property type="molecule type" value="Genomic_DNA"/>
</dbReference>
<dbReference type="NCBIfam" id="NF033564">
    <property type="entry name" value="transpos_ISAs1"/>
    <property type="match status" value="1"/>
</dbReference>
<dbReference type="InterPro" id="IPR051698">
    <property type="entry name" value="Transposase_11-like"/>
</dbReference>
<dbReference type="Proteomes" id="UP000257039">
    <property type="component" value="Unassembled WGS sequence"/>
</dbReference>
<dbReference type="Pfam" id="PF01609">
    <property type="entry name" value="DDE_Tnp_1"/>
    <property type="match status" value="1"/>
</dbReference>
<evidence type="ECO:0000313" key="7">
    <source>
        <dbReference type="EMBL" id="RDH43206.1"/>
    </source>
</evidence>
<evidence type="ECO:0000313" key="18">
    <source>
        <dbReference type="EMBL" id="RDH46492.1"/>
    </source>
</evidence>
<evidence type="ECO:0000313" key="14">
    <source>
        <dbReference type="EMBL" id="RDH45702.1"/>
    </source>
</evidence>
<evidence type="ECO:0000313" key="9">
    <source>
        <dbReference type="EMBL" id="RDH43893.1"/>
    </source>
</evidence>
<feature type="domain" description="Transposase IS4-like" evidence="1">
    <location>
        <begin position="106"/>
        <end position="344"/>
    </location>
</feature>
<evidence type="ECO:0000259" key="1">
    <source>
        <dbReference type="Pfam" id="PF01609"/>
    </source>
</evidence>
<dbReference type="PANTHER" id="PTHR30298">
    <property type="entry name" value="H REPEAT-ASSOCIATED PREDICTED TRANSPOSASE"/>
    <property type="match status" value="1"/>
</dbReference>
<dbReference type="EMBL" id="NDXW01000001">
    <property type="protein sequence ID" value="RDH45904.1"/>
    <property type="molecule type" value="Genomic_DNA"/>
</dbReference>
<dbReference type="GO" id="GO:0004803">
    <property type="term" value="F:transposase activity"/>
    <property type="evidence" value="ECO:0007669"/>
    <property type="project" value="InterPro"/>
</dbReference>
<dbReference type="AlphaFoldDB" id="A0A4P9VIN5"/>
<evidence type="ECO:0000313" key="8">
    <source>
        <dbReference type="EMBL" id="RDH43736.1"/>
    </source>
</evidence>
<proteinExistence type="predicted"/>
<evidence type="ECO:0000313" key="17">
    <source>
        <dbReference type="EMBL" id="RDH45904.1"/>
    </source>
</evidence>
<gene>
    <name evidence="4" type="ORF">B9G39_01870</name>
    <name evidence="5" type="ORF">B9G39_02470</name>
    <name evidence="6" type="ORF">B9G39_06825</name>
    <name evidence="7" type="ORF">B9G39_07000</name>
    <name evidence="8" type="ORF">B9G39_09935</name>
    <name evidence="9" type="ORF">B9G39_10800</name>
    <name evidence="10" type="ORF">B9G39_13685</name>
    <name evidence="11" type="ORF">B9G39_13695</name>
    <name evidence="12" type="ORF">B9G39_16840</name>
    <name evidence="13" type="ORF">B9G39_18515</name>
    <name evidence="14" type="ORF">B9G39_20845</name>
    <name evidence="15" type="ORF">B9G39_20860</name>
    <name evidence="16" type="ORF">B9G39_21500</name>
    <name evidence="17" type="ORF">B9G39_21965</name>
    <name evidence="18" type="ORF">B9G39_25215</name>
    <name evidence="3" type="ORF">B9G39_26540</name>
</gene>
<dbReference type="PANTHER" id="PTHR30298:SF0">
    <property type="entry name" value="PROTEIN YBFL-RELATED"/>
    <property type="match status" value="1"/>
</dbReference>
<evidence type="ECO:0000313" key="15">
    <source>
        <dbReference type="EMBL" id="RDH45705.1"/>
    </source>
</evidence>
<dbReference type="EMBL" id="NDXW01000001">
    <property type="protein sequence ID" value="RDH45702.1"/>
    <property type="molecule type" value="Genomic_DNA"/>
</dbReference>
<dbReference type="InterPro" id="IPR047647">
    <property type="entry name" value="ISAs1_transpos"/>
</dbReference>
<evidence type="ECO:0000313" key="12">
    <source>
        <dbReference type="EMBL" id="RDH44968.1"/>
    </source>
</evidence>
<dbReference type="EMBL" id="NDXW01000001">
    <property type="protein sequence ID" value="RDH43736.1"/>
    <property type="molecule type" value="Genomic_DNA"/>
</dbReference>
<dbReference type="GO" id="GO:0003677">
    <property type="term" value="F:DNA binding"/>
    <property type="evidence" value="ECO:0007669"/>
    <property type="project" value="InterPro"/>
</dbReference>
<evidence type="ECO:0000313" key="3">
    <source>
        <dbReference type="EMBL" id="RDH41789.1"/>
    </source>
</evidence>
<comment type="caution">
    <text evidence="5">The sequence shown here is derived from an EMBL/GenBank/DDBJ whole genome shotgun (WGS) entry which is preliminary data.</text>
</comment>
<evidence type="ECO:0000313" key="13">
    <source>
        <dbReference type="EMBL" id="RDH45279.1"/>
    </source>
</evidence>
<dbReference type="GO" id="GO:0006313">
    <property type="term" value="P:DNA transposition"/>
    <property type="evidence" value="ECO:0007669"/>
    <property type="project" value="InterPro"/>
</dbReference>
<evidence type="ECO:0000313" key="6">
    <source>
        <dbReference type="EMBL" id="RDH43178.1"/>
    </source>
</evidence>
<dbReference type="EMBL" id="NDXW01000001">
    <property type="protein sequence ID" value="RDH45815.1"/>
    <property type="molecule type" value="Genomic_DNA"/>
</dbReference>
<feature type="domain" description="H repeat-associated protein N-terminal" evidence="2">
    <location>
        <begin position="11"/>
        <end position="97"/>
    </location>
</feature>
<dbReference type="EMBL" id="NDXW01000001">
    <property type="protein sequence ID" value="RDH44968.1"/>
    <property type="molecule type" value="Genomic_DNA"/>
</dbReference>
<name>A0A4P9VIN5_9GAMM</name>
<dbReference type="EMBL" id="NDXW01000001">
    <property type="protein sequence ID" value="RDH42396.1"/>
    <property type="molecule type" value="Genomic_DNA"/>
</dbReference>
<dbReference type="EMBL" id="NDXW01000001">
    <property type="protein sequence ID" value="RDH43178.1"/>
    <property type="molecule type" value="Genomic_DNA"/>
</dbReference>
<dbReference type="InterPro" id="IPR002559">
    <property type="entry name" value="Transposase_11"/>
</dbReference>
<dbReference type="Pfam" id="PF13808">
    <property type="entry name" value="DDE_Tnp_1_assoc"/>
    <property type="match status" value="1"/>
</dbReference>
<evidence type="ECO:0000313" key="10">
    <source>
        <dbReference type="EMBL" id="RDH44404.1"/>
    </source>
</evidence>
<dbReference type="EMBL" id="NDXW01000001">
    <property type="protein sequence ID" value="RDH43893.1"/>
    <property type="molecule type" value="Genomic_DNA"/>
</dbReference>
<dbReference type="EMBL" id="NDXW01000001">
    <property type="protein sequence ID" value="RDH42290.1"/>
    <property type="molecule type" value="Genomic_DNA"/>
</dbReference>
<evidence type="ECO:0000259" key="2">
    <source>
        <dbReference type="Pfam" id="PF13808"/>
    </source>
</evidence>
<dbReference type="EMBL" id="NDXW01000001">
    <property type="protein sequence ID" value="RDH46492.1"/>
    <property type="molecule type" value="Genomic_DNA"/>
</dbReference>
<evidence type="ECO:0000313" key="11">
    <source>
        <dbReference type="EMBL" id="RDH44406.1"/>
    </source>
</evidence>
<dbReference type="EMBL" id="NDXW01000001">
    <property type="protein sequence ID" value="RDH45279.1"/>
    <property type="molecule type" value="Genomic_DNA"/>
</dbReference>
<sequence>MTLEKNNTIADHFSHLDDPRVERHRRHTLVDIITITICAALCGADDWVAIERFGKAKEAWFQGFLELPNGIPSHDTFGRFFSHLCPRSFQNCFIQWVQSITNHFPGKLVAIDGKTLRRSFTESDKKNAIHLVNAWSIENKLVLGQLKTDTKSNEITAIPELLEAIAVKGAVVSIDAMGCHKAIAEKIREKEAHYLLAVKNNQPRLYSAIHELLHSKKAKSYQRPVIDFYSSEKEQHGRHEIRRCWVYNAAAKLPIATEWMDLAAVIRIETERTLQGKKTREQRYYISSQSLPAKEVSEMIQHHWQIENSLHWSLDVAFREDDSRIRKGHSAENMSRIRQIALNILKQDNTYKIGIKNKRLSAGWDHEYLMKLICSV</sequence>
<evidence type="ECO:0000313" key="16">
    <source>
        <dbReference type="EMBL" id="RDH45815.1"/>
    </source>
</evidence>
<dbReference type="EMBL" id="NDXW01000001">
    <property type="protein sequence ID" value="RDH45705.1"/>
    <property type="molecule type" value="Genomic_DNA"/>
</dbReference>
<evidence type="ECO:0000313" key="4">
    <source>
        <dbReference type="EMBL" id="RDH42290.1"/>
    </source>
</evidence>
<evidence type="ECO:0000313" key="5">
    <source>
        <dbReference type="EMBL" id="RDH42396.1"/>
    </source>
</evidence>
<dbReference type="InterPro" id="IPR032806">
    <property type="entry name" value="YbfD_N"/>
</dbReference>
<protein>
    <submittedName>
        <fullName evidence="5">ISAs1 family transposase</fullName>
    </submittedName>
</protein>
<keyword evidence="19" id="KW-1185">Reference proteome</keyword>
<accession>A0A4P9VIN5</accession>
<dbReference type="EMBL" id="NDXW01000001">
    <property type="protein sequence ID" value="RDH43206.1"/>
    <property type="molecule type" value="Genomic_DNA"/>
</dbReference>
<dbReference type="EMBL" id="NDXW01000001">
    <property type="protein sequence ID" value="RDH44404.1"/>
    <property type="molecule type" value="Genomic_DNA"/>
</dbReference>
<dbReference type="EMBL" id="NDXW01000001">
    <property type="protein sequence ID" value="RDH44406.1"/>
    <property type="molecule type" value="Genomic_DNA"/>
</dbReference>
<evidence type="ECO:0000313" key="19">
    <source>
        <dbReference type="Proteomes" id="UP000257039"/>
    </source>
</evidence>